<evidence type="ECO:0000259" key="3">
    <source>
        <dbReference type="Pfam" id="PF14870"/>
    </source>
</evidence>
<evidence type="ECO:0000256" key="2">
    <source>
        <dbReference type="ARBA" id="ARBA00023276"/>
    </source>
</evidence>
<evidence type="ECO:0000313" key="4">
    <source>
        <dbReference type="EMBL" id="KAK9788830.1"/>
    </source>
</evidence>
<dbReference type="Pfam" id="PF14870">
    <property type="entry name" value="PSII_BNR"/>
    <property type="match status" value="1"/>
</dbReference>
<dbReference type="Proteomes" id="UP001465755">
    <property type="component" value="Unassembled WGS sequence"/>
</dbReference>
<reference evidence="4 5" key="1">
    <citation type="journal article" date="2024" name="Nat. Commun.">
        <title>Phylogenomics reveals the evolutionary origins of lichenization in chlorophyte algae.</title>
        <authorList>
            <person name="Puginier C."/>
            <person name="Libourel C."/>
            <person name="Otte J."/>
            <person name="Skaloud P."/>
            <person name="Haon M."/>
            <person name="Grisel S."/>
            <person name="Petersen M."/>
            <person name="Berrin J.G."/>
            <person name="Delaux P.M."/>
            <person name="Dal Grande F."/>
            <person name="Keller J."/>
        </authorList>
    </citation>
    <scope>NUCLEOTIDE SEQUENCE [LARGE SCALE GENOMIC DNA]</scope>
    <source>
        <strain evidence="4 5">SAG 2036</strain>
    </source>
</reference>
<dbReference type="GO" id="GO:0009523">
    <property type="term" value="C:photosystem II"/>
    <property type="evidence" value="ECO:0007669"/>
    <property type="project" value="UniProtKB-KW"/>
</dbReference>
<keyword evidence="2" id="KW-0604">Photosystem II</keyword>
<dbReference type="InterPro" id="IPR028203">
    <property type="entry name" value="PSII_CF48-like_dom"/>
</dbReference>
<dbReference type="PANTHER" id="PTHR47199:SF2">
    <property type="entry name" value="PHOTOSYSTEM II STABILITY_ASSEMBLY FACTOR HCF136, CHLOROPLASTIC"/>
    <property type="match status" value="1"/>
</dbReference>
<keyword evidence="5" id="KW-1185">Reference proteome</keyword>
<sequence>MVQHVVISGTNLCQHLQQTGTQLRSLPVFPVSQGAAKRPAPSRRQQQQLCTCQAASEEQPLDRRALLGAGVALTAAGQLSLPRSAPAQNVYKDWERVNLDVDPNIVLLDVGFEESDPNHGFLLGSRQTLLETKDAGRTWSPRSIAAAKEEGFNYRFTSISFSGAEGWIVGKPAILLHTTDGGSNWERVPLSAKLPGNPILVKAIEGKSGQAEMTTDQGAVYVTDNAAYTWTAAVQETVDATLNRTVSSGISGASYYEGSFSNINRSPDGEYVAVSSRGNFYLTWSPGQTFWQPHNRPSARRVQNMGWTPTNRLWLATRGGDVYFGSDKGSTGNFDQVKLGSRGFGILDVGFLDKTLGFACGGSGTLFRTEDGGKAWKRDRSADDIAGNLYSIKFFPQNKSGFILGNAGILLRFLA</sequence>
<dbReference type="SUPFAM" id="SSF110296">
    <property type="entry name" value="Oligoxyloglucan reducing end-specific cellobiohydrolase"/>
    <property type="match status" value="1"/>
</dbReference>
<dbReference type="PANTHER" id="PTHR47199">
    <property type="entry name" value="PHOTOSYSTEM II STABILITY/ASSEMBLY FACTOR HCF136, CHLOROPLASTIC"/>
    <property type="match status" value="1"/>
</dbReference>
<dbReference type="GO" id="GO:0015979">
    <property type="term" value="P:photosynthesis"/>
    <property type="evidence" value="ECO:0007669"/>
    <property type="project" value="UniProtKB-KW"/>
</dbReference>
<dbReference type="EMBL" id="JALJOQ010000220">
    <property type="protein sequence ID" value="KAK9788830.1"/>
    <property type="molecule type" value="Genomic_DNA"/>
</dbReference>
<organism evidence="4 5">
    <name type="scientific">Symbiochloris irregularis</name>
    <dbReference type="NCBI Taxonomy" id="706552"/>
    <lineage>
        <taxon>Eukaryota</taxon>
        <taxon>Viridiplantae</taxon>
        <taxon>Chlorophyta</taxon>
        <taxon>core chlorophytes</taxon>
        <taxon>Trebouxiophyceae</taxon>
        <taxon>Trebouxiales</taxon>
        <taxon>Trebouxiaceae</taxon>
        <taxon>Symbiochloris</taxon>
    </lineage>
</organism>
<dbReference type="InterPro" id="IPR015943">
    <property type="entry name" value="WD40/YVTN_repeat-like_dom_sf"/>
</dbReference>
<proteinExistence type="predicted"/>
<feature type="domain" description="Photosynthesis system II assembly factor Ycf48/Hcf136-like" evidence="3">
    <location>
        <begin position="90"/>
        <end position="413"/>
    </location>
</feature>
<evidence type="ECO:0000313" key="5">
    <source>
        <dbReference type="Proteomes" id="UP001465755"/>
    </source>
</evidence>
<comment type="caution">
    <text evidence="4">The sequence shown here is derived from an EMBL/GenBank/DDBJ whole genome shotgun (WGS) entry which is preliminary data.</text>
</comment>
<name>A0AAW1NP43_9CHLO</name>
<dbReference type="AlphaFoldDB" id="A0AAW1NP43"/>
<accession>A0AAW1NP43</accession>
<gene>
    <name evidence="4" type="ORF">WJX73_002456</name>
</gene>
<keyword evidence="1" id="KW-0602">Photosynthesis</keyword>
<dbReference type="Gene3D" id="2.130.10.10">
    <property type="entry name" value="YVTN repeat-like/Quinoprotein amine dehydrogenase"/>
    <property type="match status" value="1"/>
</dbReference>
<evidence type="ECO:0000256" key="1">
    <source>
        <dbReference type="ARBA" id="ARBA00022531"/>
    </source>
</evidence>
<protein>
    <recommendedName>
        <fullName evidence="3">Photosynthesis system II assembly factor Ycf48/Hcf136-like domain-containing protein</fullName>
    </recommendedName>
</protein>
<dbReference type="NCBIfam" id="NF010237">
    <property type="entry name" value="PRK13684.1"/>
    <property type="match status" value="1"/>
</dbReference>